<keyword evidence="1" id="KW-0489">Methyltransferase</keyword>
<dbReference type="RefSeq" id="XP_008026844.1">
    <property type="nucleotide sequence ID" value="XM_008028653.1"/>
</dbReference>
<dbReference type="AlphaFoldDB" id="R0IL33"/>
<keyword evidence="6" id="KW-1185">Reference proteome</keyword>
<evidence type="ECO:0000259" key="4">
    <source>
        <dbReference type="Pfam" id="PF00891"/>
    </source>
</evidence>
<evidence type="ECO:0000256" key="2">
    <source>
        <dbReference type="ARBA" id="ARBA00022679"/>
    </source>
</evidence>
<dbReference type="GO" id="GO:0032259">
    <property type="term" value="P:methylation"/>
    <property type="evidence" value="ECO:0007669"/>
    <property type="project" value="UniProtKB-KW"/>
</dbReference>
<accession>R0IL33</accession>
<gene>
    <name evidence="5" type="ORF">SETTUDRAFT_111773</name>
</gene>
<dbReference type="InterPro" id="IPR029063">
    <property type="entry name" value="SAM-dependent_MTases_sf"/>
</dbReference>
<protein>
    <recommendedName>
        <fullName evidence="4">O-methyltransferase C-terminal domain-containing protein</fullName>
    </recommendedName>
</protein>
<name>R0IL33_EXST2</name>
<dbReference type="CDD" id="cd02440">
    <property type="entry name" value="AdoMet_MTases"/>
    <property type="match status" value="1"/>
</dbReference>
<dbReference type="PANTHER" id="PTHR43712:SF12">
    <property type="entry name" value="STERIGMATOCYSTIN 8-O-METHYLTRANSFERASE"/>
    <property type="match status" value="1"/>
</dbReference>
<organism evidence="5 6">
    <name type="scientific">Exserohilum turcicum (strain 28A)</name>
    <name type="common">Northern leaf blight fungus</name>
    <name type="synonym">Setosphaeria turcica</name>
    <dbReference type="NCBI Taxonomy" id="671987"/>
    <lineage>
        <taxon>Eukaryota</taxon>
        <taxon>Fungi</taxon>
        <taxon>Dikarya</taxon>
        <taxon>Ascomycota</taxon>
        <taxon>Pezizomycotina</taxon>
        <taxon>Dothideomycetes</taxon>
        <taxon>Pleosporomycetidae</taxon>
        <taxon>Pleosporales</taxon>
        <taxon>Pleosporineae</taxon>
        <taxon>Pleosporaceae</taxon>
        <taxon>Exserohilum</taxon>
    </lineage>
</organism>
<dbReference type="OrthoDB" id="1606438at2759"/>
<keyword evidence="3" id="KW-0949">S-adenosyl-L-methionine</keyword>
<evidence type="ECO:0000313" key="6">
    <source>
        <dbReference type="Proteomes" id="UP000016935"/>
    </source>
</evidence>
<dbReference type="PROSITE" id="PS51683">
    <property type="entry name" value="SAM_OMT_II"/>
    <property type="match status" value="1"/>
</dbReference>
<dbReference type="Proteomes" id="UP000016935">
    <property type="component" value="Unassembled WGS sequence"/>
</dbReference>
<dbReference type="InterPro" id="IPR001077">
    <property type="entry name" value="COMT_C"/>
</dbReference>
<dbReference type="EMBL" id="KB908692">
    <property type="protein sequence ID" value="EOA85546.1"/>
    <property type="molecule type" value="Genomic_DNA"/>
</dbReference>
<feature type="domain" description="O-methyltransferase C-terminal" evidence="4">
    <location>
        <begin position="212"/>
        <end position="376"/>
    </location>
</feature>
<reference evidence="5 6" key="2">
    <citation type="journal article" date="2013" name="PLoS Genet.">
        <title>Comparative genome structure, secondary metabolite, and effector coding capacity across Cochliobolus pathogens.</title>
        <authorList>
            <person name="Condon B.J."/>
            <person name="Leng Y."/>
            <person name="Wu D."/>
            <person name="Bushley K.E."/>
            <person name="Ohm R.A."/>
            <person name="Otillar R."/>
            <person name="Martin J."/>
            <person name="Schackwitz W."/>
            <person name="Grimwood J."/>
            <person name="MohdZainudin N."/>
            <person name="Xue C."/>
            <person name="Wang R."/>
            <person name="Manning V.A."/>
            <person name="Dhillon B."/>
            <person name="Tu Z.J."/>
            <person name="Steffenson B.J."/>
            <person name="Salamov A."/>
            <person name="Sun H."/>
            <person name="Lowry S."/>
            <person name="LaButti K."/>
            <person name="Han J."/>
            <person name="Copeland A."/>
            <person name="Lindquist E."/>
            <person name="Barry K."/>
            <person name="Schmutz J."/>
            <person name="Baker S.E."/>
            <person name="Ciuffetti L.M."/>
            <person name="Grigoriev I.V."/>
            <person name="Zhong S."/>
            <person name="Turgeon B.G."/>
        </authorList>
    </citation>
    <scope>NUCLEOTIDE SEQUENCE [LARGE SCALE GENOMIC DNA]</scope>
    <source>
        <strain evidence="6">28A</strain>
    </source>
</reference>
<dbReference type="Gene3D" id="1.10.10.10">
    <property type="entry name" value="Winged helix-like DNA-binding domain superfamily/Winged helix DNA-binding domain"/>
    <property type="match status" value="1"/>
</dbReference>
<proteinExistence type="predicted"/>
<dbReference type="PANTHER" id="PTHR43712">
    <property type="entry name" value="PUTATIVE (AFU_ORTHOLOGUE AFUA_4G14580)-RELATED"/>
    <property type="match status" value="1"/>
</dbReference>
<dbReference type="Gene3D" id="3.40.50.150">
    <property type="entry name" value="Vaccinia Virus protein VP39"/>
    <property type="match status" value="1"/>
</dbReference>
<reference evidence="5 6" key="1">
    <citation type="journal article" date="2012" name="PLoS Pathog.">
        <title>Diverse lifestyles and strategies of plant pathogenesis encoded in the genomes of eighteen Dothideomycetes fungi.</title>
        <authorList>
            <person name="Ohm R.A."/>
            <person name="Feau N."/>
            <person name="Henrissat B."/>
            <person name="Schoch C.L."/>
            <person name="Horwitz B.A."/>
            <person name="Barry K.W."/>
            <person name="Condon B.J."/>
            <person name="Copeland A.C."/>
            <person name="Dhillon B."/>
            <person name="Glaser F."/>
            <person name="Hesse C.N."/>
            <person name="Kosti I."/>
            <person name="LaButti K."/>
            <person name="Lindquist E.A."/>
            <person name="Lucas S."/>
            <person name="Salamov A.A."/>
            <person name="Bradshaw R.E."/>
            <person name="Ciuffetti L."/>
            <person name="Hamelin R.C."/>
            <person name="Kema G.H.J."/>
            <person name="Lawrence C."/>
            <person name="Scott J.A."/>
            <person name="Spatafora J.W."/>
            <person name="Turgeon B.G."/>
            <person name="de Wit P.J.G.M."/>
            <person name="Zhong S."/>
            <person name="Goodwin S.B."/>
            <person name="Grigoriev I.V."/>
        </authorList>
    </citation>
    <scope>NUCLEOTIDE SEQUENCE [LARGE SCALE GENOMIC DNA]</scope>
    <source>
        <strain evidence="6">28A</strain>
    </source>
</reference>
<dbReference type="InterPro" id="IPR036388">
    <property type="entry name" value="WH-like_DNA-bd_sf"/>
</dbReference>
<dbReference type="SUPFAM" id="SSF46785">
    <property type="entry name" value="Winged helix' DNA-binding domain"/>
    <property type="match status" value="1"/>
</dbReference>
<keyword evidence="2" id="KW-0808">Transferase</keyword>
<dbReference type="GeneID" id="19395508"/>
<dbReference type="GO" id="GO:0008171">
    <property type="term" value="F:O-methyltransferase activity"/>
    <property type="evidence" value="ECO:0007669"/>
    <property type="project" value="InterPro"/>
</dbReference>
<evidence type="ECO:0000313" key="5">
    <source>
        <dbReference type="EMBL" id="EOA85546.1"/>
    </source>
</evidence>
<evidence type="ECO:0000256" key="1">
    <source>
        <dbReference type="ARBA" id="ARBA00022603"/>
    </source>
</evidence>
<dbReference type="eggNOG" id="KOG3178">
    <property type="taxonomic scope" value="Eukaryota"/>
</dbReference>
<dbReference type="SUPFAM" id="SSF53335">
    <property type="entry name" value="S-adenosyl-L-methionine-dependent methyltransferases"/>
    <property type="match status" value="1"/>
</dbReference>
<dbReference type="InterPro" id="IPR016461">
    <property type="entry name" value="COMT-like"/>
</dbReference>
<dbReference type="HOGENOM" id="CLU_005533_1_4_1"/>
<sequence length="402" mass="43742">MTSLTRLAATISEASALLSAYIVKNNLPNPSFEVGAPPELPIPVEDHELQASRLRLLQAAQDLASLALGPMRLTRRQQYNDNVSLHAIMHIKIAEAVPLTGTTSFAEVADKTGVPQALVTRLIRHATIYHCFQEAAPGRIAHTAASAALHQGGSVRDWLDMTFEEWGPASVKAVEALRRFPGGHEPKEGAFALAARVFGSAMGNFSKGTSHKVEHLVENYDWQALGSGTVVDLGGSHGHISVAIAKAAPKLNFVVEDLPGTAAEGERMLDAAFKDRVRFVGHDLKDEQPVKGADLYLFRSVLLNWPDAYVVKLLKNLVPALKPGAKVLINEGCLPEPGSVSSWDDKLLRCLDLCMMACFNSNERTVDEWAGLFHAADARFKFVGATKPEYSLLWIIEAVWEP</sequence>
<dbReference type="Pfam" id="PF00891">
    <property type="entry name" value="Methyltransf_2"/>
    <property type="match status" value="1"/>
</dbReference>
<dbReference type="InterPro" id="IPR036390">
    <property type="entry name" value="WH_DNA-bd_sf"/>
</dbReference>
<evidence type="ECO:0000256" key="3">
    <source>
        <dbReference type="ARBA" id="ARBA00022691"/>
    </source>
</evidence>